<comment type="similarity">
    <text evidence="1 5">Belongs to the glycosyl hydrolase 43 family.</text>
</comment>
<dbReference type="InterPro" id="IPR006710">
    <property type="entry name" value="Glyco_hydro_43"/>
</dbReference>
<feature type="signal peptide" evidence="6">
    <location>
        <begin position="1"/>
        <end position="23"/>
    </location>
</feature>
<evidence type="ECO:0000256" key="6">
    <source>
        <dbReference type="SAM" id="SignalP"/>
    </source>
</evidence>
<dbReference type="Gene3D" id="2.115.10.20">
    <property type="entry name" value="Glycosyl hydrolase domain, family 43"/>
    <property type="match status" value="1"/>
</dbReference>
<keyword evidence="2 6" id="KW-0732">Signal</keyword>
<reference evidence="8" key="1">
    <citation type="submission" date="2023-07" db="EMBL/GenBank/DDBJ databases">
        <title>Conexibacter stalactiti sp. nov., isolated from stalactites in a lava cave and emended description of the genus Conexibacter.</title>
        <authorList>
            <person name="Lee S.D."/>
        </authorList>
    </citation>
    <scope>NUCLEOTIDE SEQUENCE [LARGE SCALE GENOMIC DNA]</scope>
    <source>
        <strain evidence="8">KCTC 39840</strain>
    </source>
</reference>
<evidence type="ECO:0000313" key="7">
    <source>
        <dbReference type="EMBL" id="MDW5595804.1"/>
    </source>
</evidence>
<gene>
    <name evidence="7" type="ORF">R7226_15760</name>
</gene>
<dbReference type="EMBL" id="JAWSTH010000041">
    <property type="protein sequence ID" value="MDW5595804.1"/>
    <property type="molecule type" value="Genomic_DNA"/>
</dbReference>
<dbReference type="InterPro" id="IPR023296">
    <property type="entry name" value="Glyco_hydro_beta-prop_sf"/>
</dbReference>
<evidence type="ECO:0000313" key="8">
    <source>
        <dbReference type="Proteomes" id="UP001284601"/>
    </source>
</evidence>
<keyword evidence="8" id="KW-1185">Reference proteome</keyword>
<organism evidence="7 8">
    <name type="scientific">Conexibacter stalactiti</name>
    <dbReference type="NCBI Taxonomy" id="1940611"/>
    <lineage>
        <taxon>Bacteria</taxon>
        <taxon>Bacillati</taxon>
        <taxon>Actinomycetota</taxon>
        <taxon>Thermoleophilia</taxon>
        <taxon>Solirubrobacterales</taxon>
        <taxon>Conexibacteraceae</taxon>
        <taxon>Conexibacter</taxon>
    </lineage>
</organism>
<dbReference type="SUPFAM" id="SSF75005">
    <property type="entry name" value="Arabinanase/levansucrase/invertase"/>
    <property type="match status" value="1"/>
</dbReference>
<comment type="caution">
    <text evidence="7">The sequence shown here is derived from an EMBL/GenBank/DDBJ whole genome shotgun (WGS) entry which is preliminary data.</text>
</comment>
<feature type="non-terminal residue" evidence="7">
    <location>
        <position position="421"/>
    </location>
</feature>
<evidence type="ECO:0000256" key="5">
    <source>
        <dbReference type="RuleBase" id="RU361187"/>
    </source>
</evidence>
<evidence type="ECO:0000256" key="3">
    <source>
        <dbReference type="ARBA" id="ARBA00022801"/>
    </source>
</evidence>
<dbReference type="Proteomes" id="UP001284601">
    <property type="component" value="Unassembled WGS sequence"/>
</dbReference>
<keyword evidence="3 5" id="KW-0378">Hydrolase</keyword>
<dbReference type="CDD" id="cd18820">
    <property type="entry name" value="GH43_LbAraf43-like"/>
    <property type="match status" value="1"/>
</dbReference>
<evidence type="ECO:0000256" key="1">
    <source>
        <dbReference type="ARBA" id="ARBA00009865"/>
    </source>
</evidence>
<sequence>MRRLSLLLAAFALLLAAAPAVSAAPGTSFRNPVVPETAAGDDTPDPWIFRHDGRYWLTYTSTDHIELRSARTLAGLAAAEPRRLWPPAGRPEPADRCCALWAPEIHRLDGPAGPRWYVYYAANERDGSSHRMYVLESAADDPDGPYRFKARLRLPQPFAIDGTIASVGGRLHLIYSGGASPISTALFVAPLSDPWTVAGEPVEISRPTLPWERVSFPINEGPQVLLRNDSLHVVYSASWCGTGAYTLGRLTVPRTADLLDPATWQAAKSPRPVFAAAPSAGVFGPGHGSFFRSPDGREAWMVYHATEDERGCFTGGLRTTRAQPFRWNDDDTPRFGRPVALDADLAAPGGDGTVAVQVERALGGVARARVVSDRRMVGYRGVVVRVGERGGRGDRAGRGTRALPPLRVRLPRAGRYELHLR</sequence>
<proteinExistence type="inferred from homology"/>
<evidence type="ECO:0000256" key="2">
    <source>
        <dbReference type="ARBA" id="ARBA00022729"/>
    </source>
</evidence>
<feature type="chain" id="PRO_5045450996" evidence="6">
    <location>
        <begin position="24"/>
        <end position="421"/>
    </location>
</feature>
<dbReference type="PANTHER" id="PTHR43817:SF1">
    <property type="entry name" value="HYDROLASE, FAMILY 43, PUTATIVE (AFU_ORTHOLOGUE AFUA_3G01660)-RELATED"/>
    <property type="match status" value="1"/>
</dbReference>
<dbReference type="Pfam" id="PF04616">
    <property type="entry name" value="Glyco_hydro_43"/>
    <property type="match status" value="1"/>
</dbReference>
<accession>A0ABU4HUT4</accession>
<dbReference type="PANTHER" id="PTHR43817">
    <property type="entry name" value="GLYCOSYL HYDROLASE"/>
    <property type="match status" value="1"/>
</dbReference>
<protein>
    <submittedName>
        <fullName evidence="7">Glycoside hydrolase family 43 protein</fullName>
    </submittedName>
</protein>
<dbReference type="RefSeq" id="WP_318598144.1">
    <property type="nucleotide sequence ID" value="NZ_JAWSTH010000041.1"/>
</dbReference>
<keyword evidence="4 5" id="KW-0326">Glycosidase</keyword>
<dbReference type="GO" id="GO:0016787">
    <property type="term" value="F:hydrolase activity"/>
    <property type="evidence" value="ECO:0007669"/>
    <property type="project" value="UniProtKB-KW"/>
</dbReference>
<evidence type="ECO:0000256" key="4">
    <source>
        <dbReference type="ARBA" id="ARBA00023295"/>
    </source>
</evidence>
<name>A0ABU4HUT4_9ACTN</name>